<dbReference type="RefSeq" id="WP_112748228.1">
    <property type="nucleotide sequence ID" value="NZ_QMFY01000009.1"/>
</dbReference>
<dbReference type="InterPro" id="IPR012338">
    <property type="entry name" value="Beta-lactam/transpept-like"/>
</dbReference>
<dbReference type="Gene3D" id="3.40.710.10">
    <property type="entry name" value="DD-peptidase/beta-lactamase superfamily"/>
    <property type="match status" value="1"/>
</dbReference>
<protein>
    <recommendedName>
        <fullName evidence="1">Beta-lactamase-related domain-containing protein</fullName>
    </recommendedName>
</protein>
<feature type="domain" description="Beta-lactamase-related" evidence="1">
    <location>
        <begin position="60"/>
        <end position="384"/>
    </location>
</feature>
<dbReference type="InterPro" id="IPR001466">
    <property type="entry name" value="Beta-lactam-related"/>
</dbReference>
<name>A0A364XZC9_9BACT</name>
<dbReference type="EMBL" id="QMFY01000009">
    <property type="protein sequence ID" value="RAV99881.1"/>
    <property type="molecule type" value="Genomic_DNA"/>
</dbReference>
<dbReference type="Pfam" id="PF00144">
    <property type="entry name" value="Beta-lactamase"/>
    <property type="match status" value="1"/>
</dbReference>
<dbReference type="SUPFAM" id="SSF56601">
    <property type="entry name" value="beta-lactamase/transpeptidase-like"/>
    <property type="match status" value="1"/>
</dbReference>
<comment type="caution">
    <text evidence="2">The sequence shown here is derived from an EMBL/GenBank/DDBJ whole genome shotgun (WGS) entry which is preliminary data.</text>
</comment>
<dbReference type="OrthoDB" id="1522765at2"/>
<evidence type="ECO:0000313" key="2">
    <source>
        <dbReference type="EMBL" id="RAV99881.1"/>
    </source>
</evidence>
<dbReference type="AlphaFoldDB" id="A0A364XZC9"/>
<proteinExistence type="predicted"/>
<organism evidence="2 3">
    <name type="scientific">Pseudochryseolinea flava</name>
    <dbReference type="NCBI Taxonomy" id="2059302"/>
    <lineage>
        <taxon>Bacteria</taxon>
        <taxon>Pseudomonadati</taxon>
        <taxon>Bacteroidota</taxon>
        <taxon>Cytophagia</taxon>
        <taxon>Cytophagales</taxon>
        <taxon>Fulvivirgaceae</taxon>
        <taxon>Pseudochryseolinea</taxon>
    </lineage>
</organism>
<reference evidence="2 3" key="1">
    <citation type="submission" date="2018-06" db="EMBL/GenBank/DDBJ databases">
        <title>Chryseolinea flavus sp. nov., a member of the phylum Bacteroidetes isolated from soil.</title>
        <authorList>
            <person name="Li Y."/>
            <person name="Wang J."/>
        </authorList>
    </citation>
    <scope>NUCLEOTIDE SEQUENCE [LARGE SCALE GENOMIC DNA]</scope>
    <source>
        <strain evidence="2 3">SDU1-6</strain>
    </source>
</reference>
<sequence length="418" mass="46589">MTGKRILLFTTSLILTVAVVYFFALPSPQEPTLPAAAPITLSRPVNPVLGRLIQDYQKEFSSLMQIAHTPGAAIAIVKDSTILFIRGYGVKQIGTRDSINEHTVFRLGSVSKPFASFLAGILVQDSVLSWSDPVTNYVPSFALKSPDQTKSLLLKNVLSHTTGLPYHTYTNLVEEGQDLSLLLSQLKDVNLSSDVGKQYSYQNVAYSLIAEVVKSATGKSYETEMMERVFKPLGMKDASIDYATMMSNANIAFPHVVRRGQMTSARISNTYYNVSPAGGINASVHDMAQWMMALLNTREDVINANTLSQLYTPLVDAPSKNRRYRQIEPIQHSYYGLGWRVLHYPTDTLLYHGGYVNGYRSEIALNPKENIAVCILANAPGELADNGIPLFFHMYRQRRDSIHLWDKNHRIKGTPLQP</sequence>
<dbReference type="InterPro" id="IPR050491">
    <property type="entry name" value="AmpC-like"/>
</dbReference>
<accession>A0A364XZC9</accession>
<evidence type="ECO:0000313" key="3">
    <source>
        <dbReference type="Proteomes" id="UP000251889"/>
    </source>
</evidence>
<dbReference type="PANTHER" id="PTHR46825">
    <property type="entry name" value="D-ALANYL-D-ALANINE-CARBOXYPEPTIDASE/ENDOPEPTIDASE AMPH"/>
    <property type="match status" value="1"/>
</dbReference>
<keyword evidence="3" id="KW-1185">Reference proteome</keyword>
<evidence type="ECO:0000259" key="1">
    <source>
        <dbReference type="Pfam" id="PF00144"/>
    </source>
</evidence>
<gene>
    <name evidence="2" type="ORF">DQQ10_17730</name>
</gene>
<dbReference type="Proteomes" id="UP000251889">
    <property type="component" value="Unassembled WGS sequence"/>
</dbReference>
<dbReference type="PANTHER" id="PTHR46825:SF15">
    <property type="entry name" value="BETA-LACTAMASE-RELATED DOMAIN-CONTAINING PROTEIN"/>
    <property type="match status" value="1"/>
</dbReference>